<comment type="similarity">
    <text evidence="2 10">Belongs to the ANKZF1/VMS1 family.</text>
</comment>
<evidence type="ECO:0000256" key="6">
    <source>
        <dbReference type="ARBA" id="ARBA00022759"/>
    </source>
</evidence>
<dbReference type="InterPro" id="IPR041175">
    <property type="entry name" value="VLRF1/Vms1"/>
</dbReference>
<dbReference type="GO" id="GO:0004519">
    <property type="term" value="F:endonuclease activity"/>
    <property type="evidence" value="ECO:0007669"/>
    <property type="project" value="UniProtKB-KW"/>
</dbReference>
<keyword evidence="7 10" id="KW-0378">Hydrolase</keyword>
<dbReference type="STRING" id="1206466.K0KMM0"/>
<sequence>MSGKVQYGPEETFVYNLSDKLLDSLQLMYFDSSTTQEVLPQKLTTEALSKHDEQSSKEVSPGPRPVKDKEYYKSDLHRFNLKRDMKGLPRLTEEQFEELAGDLDESISGSDSSDTETDEEDELYESKKDKIDTLFEKNVQQLQDLKLQESDSIVSHLATRSPYILFRSSLLKEDQLFGIYKSLFSLKQLESPLEALKEWKSSKPRKSALLMIGGGHFAGAIINHQPKSTKGNAVKPGENILEQSVDLVVNKSFHRYTTRRKQGGSQSASDNAHGKANSAGSSLRRANEIALQNEVRLLLQSWKKELDECESIFIRANGSSNRNIIIGYENAVLQNNDERLRSFPFTTKRATTSELKKAWVNLTYLNLTERPKIDDKKLKQKQQQEQIEQSKIQKLKETKAKSPQEIHTTELISFLKKSRGPVLITYLKKNKLDFNFTLEPKNEYFTTPTLLHFASSHGIKNLIPILIKTAKADPTIQNSNGKTPYDLSANKQTRQAFQITRYEIGEDKGIDWELAHVGKAISREEVEKLESEEKLKEESDKQNLIKEELAKKEEILEQNKKNGVSKQLGGVSMNQVNINSLSDDQRMRLMREQRARAAEARFKQQQK</sequence>
<evidence type="ECO:0000313" key="15">
    <source>
        <dbReference type="Proteomes" id="UP000009328"/>
    </source>
</evidence>
<reference evidence="14 15" key="1">
    <citation type="journal article" date="2012" name="Eukaryot. Cell">
        <title>Draft genome sequence of Wickerhamomyces ciferrii NRRL Y-1031 F-60-10.</title>
        <authorList>
            <person name="Schneider J."/>
            <person name="Andrea H."/>
            <person name="Blom J."/>
            <person name="Jaenicke S."/>
            <person name="Ruckert C."/>
            <person name="Schorsch C."/>
            <person name="Szczepanowski R."/>
            <person name="Farwick M."/>
            <person name="Goesmann A."/>
            <person name="Puhler A."/>
            <person name="Schaffer S."/>
            <person name="Tauch A."/>
            <person name="Kohler T."/>
            <person name="Brinkrolf K."/>
        </authorList>
    </citation>
    <scope>NUCLEOTIDE SEQUENCE [LARGE SCALE GENOMIC DNA]</scope>
    <source>
        <strain evidence="15">ATCC 14091 / BCRC 22168 / CBS 111 / JCM 3599 / NBRC 0793 / NRRL Y-1031 F-60-10</strain>
    </source>
</reference>
<feature type="region of interest" description="Disordered" evidence="12">
    <location>
        <begin position="43"/>
        <end position="69"/>
    </location>
</feature>
<dbReference type="PROSITE" id="PS52044">
    <property type="entry name" value="VLRF1"/>
    <property type="match status" value="1"/>
</dbReference>
<dbReference type="InParanoid" id="K0KMM0"/>
<proteinExistence type="inferred from homology"/>
<evidence type="ECO:0000256" key="12">
    <source>
        <dbReference type="SAM" id="MobiDB-lite"/>
    </source>
</evidence>
<evidence type="ECO:0000256" key="8">
    <source>
        <dbReference type="ARBA" id="ARBA00023043"/>
    </source>
</evidence>
<name>K0KMM0_WICCF</name>
<evidence type="ECO:0000256" key="9">
    <source>
        <dbReference type="ARBA" id="ARBA00023054"/>
    </source>
</evidence>
<evidence type="ECO:0000259" key="13">
    <source>
        <dbReference type="PROSITE" id="PS52044"/>
    </source>
</evidence>
<evidence type="ECO:0000256" key="10">
    <source>
        <dbReference type="PROSITE-ProRule" id="PRU01389"/>
    </source>
</evidence>
<comment type="subcellular location">
    <subcellularLocation>
        <location evidence="1">Cytoplasm</location>
    </subcellularLocation>
</comment>
<dbReference type="GO" id="GO:0036503">
    <property type="term" value="P:ERAD pathway"/>
    <property type="evidence" value="ECO:0007669"/>
    <property type="project" value="TreeGrafter"/>
</dbReference>
<keyword evidence="5" id="KW-0677">Repeat</keyword>
<protein>
    <submittedName>
        <fullName evidence="14">Ankyrin repeat-containing protein</fullName>
    </submittedName>
</protein>
<dbReference type="SUPFAM" id="SSF48403">
    <property type="entry name" value="Ankyrin repeat"/>
    <property type="match status" value="1"/>
</dbReference>
<feature type="domain" description="VLRF1" evidence="13">
    <location>
        <begin position="203"/>
        <end position="365"/>
    </location>
</feature>
<dbReference type="FunCoup" id="K0KMM0">
    <property type="interactions" value="196"/>
</dbReference>
<gene>
    <name evidence="14" type="ORF">BN7_1903</name>
</gene>
<feature type="coiled-coil region" evidence="11">
    <location>
        <begin position="521"/>
        <end position="552"/>
    </location>
</feature>
<evidence type="ECO:0000313" key="14">
    <source>
        <dbReference type="EMBL" id="CCH42358.1"/>
    </source>
</evidence>
<feature type="compositionally biased region" description="Acidic residues" evidence="12">
    <location>
        <begin position="113"/>
        <end position="122"/>
    </location>
</feature>
<feature type="active site" evidence="10">
    <location>
        <position position="266"/>
    </location>
</feature>
<dbReference type="Pfam" id="PF18826">
    <property type="entry name" value="bVLRF1"/>
    <property type="match status" value="1"/>
</dbReference>
<comment type="domain">
    <text evidence="10">The VLRF1 domain mediates binding to the 60S ribosomal subunit.</text>
</comment>
<evidence type="ECO:0000256" key="5">
    <source>
        <dbReference type="ARBA" id="ARBA00022737"/>
    </source>
</evidence>
<dbReference type="PANTHER" id="PTHR16036">
    <property type="entry name" value="ANKYRIN REPEAT AND ZINC FINGER DOMAIN-CONTAINING PROTEIN 1"/>
    <property type="match status" value="1"/>
</dbReference>
<evidence type="ECO:0000256" key="7">
    <source>
        <dbReference type="ARBA" id="ARBA00022801"/>
    </source>
</evidence>
<evidence type="ECO:0000256" key="4">
    <source>
        <dbReference type="ARBA" id="ARBA00022722"/>
    </source>
</evidence>
<dbReference type="Gene3D" id="1.25.40.20">
    <property type="entry name" value="Ankyrin repeat-containing domain"/>
    <property type="match status" value="1"/>
</dbReference>
<dbReference type="PANTHER" id="PTHR16036:SF2">
    <property type="entry name" value="TRNA ENDONUCLEASE ANKZF1"/>
    <property type="match status" value="1"/>
</dbReference>
<accession>K0KMM0</accession>
<dbReference type="EMBL" id="CAIF01000041">
    <property type="protein sequence ID" value="CCH42358.1"/>
    <property type="molecule type" value="Genomic_DNA"/>
</dbReference>
<dbReference type="HOGENOM" id="CLU_014293_1_1_1"/>
<evidence type="ECO:0000256" key="3">
    <source>
        <dbReference type="ARBA" id="ARBA00022490"/>
    </source>
</evidence>
<evidence type="ECO:0000256" key="11">
    <source>
        <dbReference type="SAM" id="Coils"/>
    </source>
</evidence>
<dbReference type="eggNOG" id="KOG2505">
    <property type="taxonomic scope" value="Eukaryota"/>
</dbReference>
<keyword evidence="3 10" id="KW-0963">Cytoplasm</keyword>
<dbReference type="InterPro" id="IPR047139">
    <property type="entry name" value="ANKZ1/VMS1"/>
</dbReference>
<keyword evidence="9 11" id="KW-0175">Coiled coil</keyword>
<comment type="caution">
    <text evidence="14">The sequence shown here is derived from an EMBL/GenBank/DDBJ whole genome shotgun (WGS) entry which is preliminary data.</text>
</comment>
<dbReference type="GO" id="GO:0005737">
    <property type="term" value="C:cytoplasm"/>
    <property type="evidence" value="ECO:0007669"/>
    <property type="project" value="UniProtKB-SubCell"/>
</dbReference>
<dbReference type="AlphaFoldDB" id="K0KMM0"/>
<dbReference type="GO" id="GO:0016787">
    <property type="term" value="F:hydrolase activity"/>
    <property type="evidence" value="ECO:0007669"/>
    <property type="project" value="UniProtKB-KW"/>
</dbReference>
<keyword evidence="6 10" id="KW-0255">Endonuclease</keyword>
<evidence type="ECO:0000256" key="1">
    <source>
        <dbReference type="ARBA" id="ARBA00004496"/>
    </source>
</evidence>
<organism evidence="14 15">
    <name type="scientific">Wickerhamomyces ciferrii (strain ATCC 14091 / BCRC 22168 / CBS 111 / JCM 3599 / NBRC 0793 / NRRL Y-1031 F-60-10)</name>
    <name type="common">Yeast</name>
    <name type="synonym">Pichia ciferrii</name>
    <dbReference type="NCBI Taxonomy" id="1206466"/>
    <lineage>
        <taxon>Eukaryota</taxon>
        <taxon>Fungi</taxon>
        <taxon>Dikarya</taxon>
        <taxon>Ascomycota</taxon>
        <taxon>Saccharomycotina</taxon>
        <taxon>Saccharomycetes</taxon>
        <taxon>Phaffomycetales</taxon>
        <taxon>Wickerhamomycetaceae</taxon>
        <taxon>Wickerhamomyces</taxon>
    </lineage>
</organism>
<evidence type="ECO:0000256" key="2">
    <source>
        <dbReference type="ARBA" id="ARBA00009262"/>
    </source>
</evidence>
<keyword evidence="4 10" id="KW-0540">Nuclease</keyword>
<keyword evidence="15" id="KW-1185">Reference proteome</keyword>
<keyword evidence="8" id="KW-0040">ANK repeat</keyword>
<dbReference type="InterPro" id="IPR036770">
    <property type="entry name" value="Ankyrin_rpt-contain_sf"/>
</dbReference>
<feature type="region of interest" description="Disordered" evidence="12">
    <location>
        <begin position="258"/>
        <end position="282"/>
    </location>
</feature>
<dbReference type="Proteomes" id="UP000009328">
    <property type="component" value="Unassembled WGS sequence"/>
</dbReference>
<feature type="region of interest" description="Disordered" evidence="12">
    <location>
        <begin position="100"/>
        <end position="122"/>
    </location>
</feature>